<reference evidence="11 12" key="1">
    <citation type="journal article" date="2011" name="J. Bacteriol.">
        <title>Genome sequence of Halorhabdus tiamatea, the first archaeon isolated from a deep-sea anoxic brine lake.</title>
        <authorList>
            <person name="Antunes A."/>
            <person name="Alam I."/>
            <person name="Bajic V.B."/>
            <person name="Stingl U."/>
        </authorList>
    </citation>
    <scope>NUCLEOTIDE SEQUENCE [LARGE SCALE GENOMIC DNA]</scope>
    <source>
        <strain evidence="11 12">SARL4B</strain>
    </source>
</reference>
<dbReference type="Pfam" id="PF16927">
    <property type="entry name" value="HisKA_7TM"/>
    <property type="match status" value="1"/>
</dbReference>
<feature type="transmembrane region" description="Helical" evidence="7">
    <location>
        <begin position="98"/>
        <end position="122"/>
    </location>
</feature>
<evidence type="ECO:0000313" key="12">
    <source>
        <dbReference type="Proteomes" id="UP000003861"/>
    </source>
</evidence>
<dbReference type="AlphaFoldDB" id="F7PH01"/>
<evidence type="ECO:0000256" key="5">
    <source>
        <dbReference type="ARBA" id="ARBA00022777"/>
    </source>
</evidence>
<dbReference type="EMBL" id="HF571520">
    <property type="protein sequence ID" value="CCQ32472.1"/>
    <property type="molecule type" value="Genomic_DNA"/>
</dbReference>
<dbReference type="PROSITE" id="PS50109">
    <property type="entry name" value="HIS_KIN"/>
    <property type="match status" value="1"/>
</dbReference>
<feature type="transmembrane region" description="Helical" evidence="7">
    <location>
        <begin position="179"/>
        <end position="199"/>
    </location>
</feature>
<feature type="transmembrane region" description="Helical" evidence="7">
    <location>
        <begin position="37"/>
        <end position="55"/>
    </location>
</feature>
<dbReference type="PROSITE" id="PS50112">
    <property type="entry name" value="PAS"/>
    <property type="match status" value="1"/>
</dbReference>
<dbReference type="Gene3D" id="3.30.450.20">
    <property type="entry name" value="PAS domain"/>
    <property type="match status" value="1"/>
</dbReference>
<evidence type="ECO:0000259" key="9">
    <source>
        <dbReference type="PROSITE" id="PS50112"/>
    </source>
</evidence>
<dbReference type="GO" id="GO:0004673">
    <property type="term" value="F:protein histidine kinase activity"/>
    <property type="evidence" value="ECO:0007669"/>
    <property type="project" value="UniProtKB-EC"/>
</dbReference>
<feature type="domain" description="PAS" evidence="9">
    <location>
        <begin position="234"/>
        <end position="298"/>
    </location>
</feature>
<feature type="transmembrane region" description="Helical" evidence="7">
    <location>
        <begin position="6"/>
        <end position="25"/>
    </location>
</feature>
<accession>F7PH01</accession>
<evidence type="ECO:0000259" key="8">
    <source>
        <dbReference type="PROSITE" id="PS50109"/>
    </source>
</evidence>
<dbReference type="PANTHER" id="PTHR44936">
    <property type="entry name" value="SENSOR PROTEIN CREC"/>
    <property type="match status" value="1"/>
</dbReference>
<proteinExistence type="predicted"/>
<keyword evidence="7" id="KW-0472">Membrane</keyword>
<protein>
    <recommendedName>
        <fullName evidence="2">histidine kinase</fullName>
        <ecNumber evidence="2">2.7.13.3</ecNumber>
    </recommendedName>
</protein>
<dbReference type="CDD" id="cd00075">
    <property type="entry name" value="HATPase"/>
    <property type="match status" value="1"/>
</dbReference>
<dbReference type="HOGENOM" id="CLU_000445_114_58_2"/>
<dbReference type="CDD" id="cd00130">
    <property type="entry name" value="PAS"/>
    <property type="match status" value="1"/>
</dbReference>
<reference evidence="11 12" key="2">
    <citation type="journal article" date="2013" name="PLoS ONE">
        <title>INDIGO - INtegrated Data Warehouse of MIcrobial GenOmes with Examples from the Red Sea Extremophiles.</title>
        <authorList>
            <person name="Alam I."/>
            <person name="Antunes A."/>
            <person name="Kamau A.A."/>
            <person name="Ba Alawi W."/>
            <person name="Kalkatawi M."/>
            <person name="Stingl U."/>
            <person name="Bajic V.B."/>
        </authorList>
    </citation>
    <scope>NUCLEOTIDE SEQUENCE [LARGE SCALE GENOMIC DNA]</scope>
    <source>
        <strain evidence="11 12">SARL4B</strain>
    </source>
</reference>
<dbReference type="EMBL" id="AFNT02000028">
    <property type="protein sequence ID" value="ERJ05641.1"/>
    <property type="molecule type" value="Genomic_DNA"/>
</dbReference>
<dbReference type="RefSeq" id="WP_008524643.1">
    <property type="nucleotide sequence ID" value="NC_021921.1"/>
</dbReference>
<dbReference type="Gene3D" id="3.30.565.10">
    <property type="entry name" value="Histidine kinase-like ATPase, C-terminal domain"/>
    <property type="match status" value="1"/>
</dbReference>
<feature type="transmembrane region" description="Helical" evidence="7">
    <location>
        <begin position="67"/>
        <end position="86"/>
    </location>
</feature>
<keyword evidence="13" id="KW-1185">Reference proteome</keyword>
<dbReference type="InterPro" id="IPR004358">
    <property type="entry name" value="Sig_transdc_His_kin-like_C"/>
</dbReference>
<dbReference type="STRING" id="1033806.HTIA_0322"/>
<keyword evidence="7" id="KW-0812">Transmembrane</keyword>
<organism evidence="11 12">
    <name type="scientific">Halorhabdus tiamatea SARL4B</name>
    <dbReference type="NCBI Taxonomy" id="1033806"/>
    <lineage>
        <taxon>Archaea</taxon>
        <taxon>Methanobacteriati</taxon>
        <taxon>Methanobacteriota</taxon>
        <taxon>Stenosarchaea group</taxon>
        <taxon>Halobacteria</taxon>
        <taxon>Halobacteriales</taxon>
        <taxon>Haloarculaceae</taxon>
        <taxon>Halorhabdus</taxon>
    </lineage>
</organism>
<feature type="domain" description="Histidine kinase" evidence="8">
    <location>
        <begin position="354"/>
        <end position="560"/>
    </location>
</feature>
<reference evidence="10 13" key="3">
    <citation type="journal article" date="2014" name="Environ. Microbiol.">
        <title>Halorhabdus tiamatea: proteogenomics and glycosidase activity measurements identify the first cultivated euryarchaeon from a deep-sea anoxic brine lake as potential polysaccharide degrader.</title>
        <authorList>
            <person name="Werner J."/>
            <person name="Ferrer M."/>
            <person name="Michel G."/>
            <person name="Mann A.J."/>
            <person name="Huang S."/>
            <person name="Juarez S."/>
            <person name="Ciordia S."/>
            <person name="Albar J.P."/>
            <person name="Alcaide M."/>
            <person name="La Cono V."/>
            <person name="Yakimov M.M."/>
            <person name="Antunes A."/>
            <person name="Taborda M."/>
            <person name="Da Costa M.S."/>
            <person name="Amann R.I."/>
            <person name="Gloeckner F.O."/>
            <person name="Golyshina O.V."/>
            <person name="Golyshin P.N."/>
            <person name="Teeling H."/>
        </authorList>
    </citation>
    <scope>NUCLEOTIDE SEQUENCE [LARGE SCALE GENOMIC DNA]</scope>
    <source>
        <strain evidence="13">SARL4B</strain>
        <strain evidence="10">Type strain: SARL4B</strain>
    </source>
</reference>
<keyword evidence="5 11" id="KW-0418">Kinase</keyword>
<dbReference type="OrthoDB" id="237703at2157"/>
<keyword evidence="4" id="KW-0547">Nucleotide-binding</keyword>
<sequence length="570" mass="61640">MAATYLGLVLFAGILGTAVAMYALLHRDTPGSGPLALLLLAAAMWSFTEGLTLAADGRTTTAFWAKLRLSISTIVPLAWLLLTVEYTGRDRHLTSGHLLGLLVEPIAFITLVWTNATHGLVWESTALVFVGGESGVVATRGLAFWAHVSYSYLLVALGAFLLVRLSLRTDRLFRTQSTALLAAITIPLAANAAFLFGFVPGGIDPTGVAFVATGAILTGAILRRQLLDVTAGTREYGRDEILAELEDLVFIVDEADVVVDCNRATVETLGTTTEDVIGQELDTVAPSLAETLPDDDRECHRVMALELDGSVRKFDVQQSLVERPFGEGATRLLSLRDVTDQTRREQQLDVLNRLLRHNLRNEMNVVRGHAELLAETVEDPDADRHFDRIFETVDTVTERSDKVGTLTRAFEGAETQSVDLELTLRDAIETVRTERPAASIKLDLADARGLRIASGASVGLAFEELLTNAIEHNDDDPTVWVTVETGDSDAGVTVRISDDGPGIGDQERTVIEEGRETPLEHSSGIGLWLVAWIVRTIGGTIHFETDGDGTTVVVQLPVAEASPENDVETA</sequence>
<keyword evidence="3 11" id="KW-0808">Transferase</keyword>
<dbReference type="PANTHER" id="PTHR44936:SF10">
    <property type="entry name" value="SENSOR PROTEIN RSTB"/>
    <property type="match status" value="1"/>
</dbReference>
<dbReference type="NCBIfam" id="TIGR00229">
    <property type="entry name" value="sensory_box"/>
    <property type="match status" value="1"/>
</dbReference>
<feature type="transmembrane region" description="Helical" evidence="7">
    <location>
        <begin position="142"/>
        <end position="167"/>
    </location>
</feature>
<dbReference type="Proteomes" id="UP000003861">
    <property type="component" value="Unassembled WGS sequence"/>
</dbReference>
<comment type="catalytic activity">
    <reaction evidence="1">
        <text>ATP + protein L-histidine = ADP + protein N-phospho-L-histidine.</text>
        <dbReference type="EC" id="2.7.13.3"/>
    </reaction>
</comment>
<dbReference type="InterPro" id="IPR036890">
    <property type="entry name" value="HATPase_C_sf"/>
</dbReference>
<evidence type="ECO:0000313" key="11">
    <source>
        <dbReference type="EMBL" id="ERJ05641.1"/>
    </source>
</evidence>
<dbReference type="PRINTS" id="PR00344">
    <property type="entry name" value="BCTRLSENSOR"/>
</dbReference>
<dbReference type="SMART" id="SM00387">
    <property type="entry name" value="HATPase_c"/>
    <property type="match status" value="1"/>
</dbReference>
<evidence type="ECO:0000256" key="3">
    <source>
        <dbReference type="ARBA" id="ARBA00022679"/>
    </source>
</evidence>
<dbReference type="GO" id="GO:0005524">
    <property type="term" value="F:ATP binding"/>
    <property type="evidence" value="ECO:0007669"/>
    <property type="project" value="UniProtKB-KW"/>
</dbReference>
<dbReference type="InterPro" id="IPR050980">
    <property type="entry name" value="2C_sensor_his_kinase"/>
</dbReference>
<dbReference type="Pfam" id="PF02518">
    <property type="entry name" value="HATPase_c"/>
    <property type="match status" value="1"/>
</dbReference>
<evidence type="ECO:0000313" key="13">
    <source>
        <dbReference type="Proteomes" id="UP000015381"/>
    </source>
</evidence>
<dbReference type="InterPro" id="IPR013767">
    <property type="entry name" value="PAS_fold"/>
</dbReference>
<dbReference type="eggNOG" id="arCOG02327">
    <property type="taxonomic scope" value="Archaea"/>
</dbReference>
<dbReference type="SUPFAM" id="SSF55874">
    <property type="entry name" value="ATPase domain of HSP90 chaperone/DNA topoisomerase II/histidine kinase"/>
    <property type="match status" value="1"/>
</dbReference>
<dbReference type="SUPFAM" id="SSF55785">
    <property type="entry name" value="PYP-like sensor domain (PAS domain)"/>
    <property type="match status" value="1"/>
</dbReference>
<evidence type="ECO:0000256" key="2">
    <source>
        <dbReference type="ARBA" id="ARBA00012438"/>
    </source>
</evidence>
<evidence type="ECO:0000256" key="1">
    <source>
        <dbReference type="ARBA" id="ARBA00000085"/>
    </source>
</evidence>
<gene>
    <name evidence="11" type="ORF">HLRTI_002369</name>
    <name evidence="10" type="ORF">HTIA_0322</name>
</gene>
<dbReference type="GO" id="GO:0006355">
    <property type="term" value="P:regulation of DNA-templated transcription"/>
    <property type="evidence" value="ECO:0007669"/>
    <property type="project" value="InterPro"/>
</dbReference>
<evidence type="ECO:0000256" key="6">
    <source>
        <dbReference type="ARBA" id="ARBA00022840"/>
    </source>
</evidence>
<keyword evidence="6" id="KW-0067">ATP-binding</keyword>
<evidence type="ECO:0000256" key="4">
    <source>
        <dbReference type="ARBA" id="ARBA00022741"/>
    </source>
</evidence>
<dbReference type="KEGG" id="hti:HTIA_0322"/>
<keyword evidence="7" id="KW-1133">Transmembrane helix</keyword>
<evidence type="ECO:0000256" key="7">
    <source>
        <dbReference type="SAM" id="Phobius"/>
    </source>
</evidence>
<dbReference type="Proteomes" id="UP000015381">
    <property type="component" value="Chromosome I"/>
</dbReference>
<dbReference type="EC" id="2.7.13.3" evidence="2"/>
<evidence type="ECO:0000313" key="10">
    <source>
        <dbReference type="EMBL" id="CCQ32472.1"/>
    </source>
</evidence>
<dbReference type="InterPro" id="IPR003594">
    <property type="entry name" value="HATPase_dom"/>
</dbReference>
<dbReference type="InterPro" id="IPR005467">
    <property type="entry name" value="His_kinase_dom"/>
</dbReference>
<name>F7PH01_9EURY</name>
<dbReference type="InterPro" id="IPR031621">
    <property type="entry name" value="HisKA_7TM"/>
</dbReference>
<dbReference type="GeneID" id="23798334"/>
<dbReference type="InterPro" id="IPR000014">
    <property type="entry name" value="PAS"/>
</dbReference>
<dbReference type="Pfam" id="PF00989">
    <property type="entry name" value="PAS"/>
    <property type="match status" value="1"/>
</dbReference>
<dbReference type="InterPro" id="IPR035965">
    <property type="entry name" value="PAS-like_dom_sf"/>
</dbReference>